<feature type="compositionally biased region" description="Basic and acidic residues" evidence="1">
    <location>
        <begin position="1"/>
        <end position="14"/>
    </location>
</feature>
<reference evidence="2" key="1">
    <citation type="submission" date="2023-10" db="EMBL/GenBank/DDBJ databases">
        <title>Genome assembly of Pristionchus species.</title>
        <authorList>
            <person name="Yoshida K."/>
            <person name="Sommer R.J."/>
        </authorList>
    </citation>
    <scope>NUCLEOTIDE SEQUENCE</scope>
    <source>
        <strain evidence="2">RS0144</strain>
    </source>
</reference>
<evidence type="ECO:0000313" key="3">
    <source>
        <dbReference type="Proteomes" id="UP001432027"/>
    </source>
</evidence>
<evidence type="ECO:0000256" key="1">
    <source>
        <dbReference type="SAM" id="MobiDB-lite"/>
    </source>
</evidence>
<protein>
    <recommendedName>
        <fullName evidence="4">C2H2-type domain-containing protein</fullName>
    </recommendedName>
</protein>
<dbReference type="AlphaFoldDB" id="A0AAV5T3X8"/>
<proteinExistence type="predicted"/>
<comment type="caution">
    <text evidence="2">The sequence shown here is derived from an EMBL/GenBank/DDBJ whole genome shotgun (WGS) entry which is preliminary data.</text>
</comment>
<accession>A0AAV5T3X8</accession>
<feature type="non-terminal residue" evidence="2">
    <location>
        <position position="65"/>
    </location>
</feature>
<keyword evidence="3" id="KW-1185">Reference proteome</keyword>
<gene>
    <name evidence="2" type="ORF">PENTCL1PPCAC_12457</name>
</gene>
<evidence type="ECO:0008006" key="4">
    <source>
        <dbReference type="Google" id="ProtNLM"/>
    </source>
</evidence>
<evidence type="ECO:0000313" key="2">
    <source>
        <dbReference type="EMBL" id="GMS90282.1"/>
    </source>
</evidence>
<organism evidence="2 3">
    <name type="scientific">Pristionchus entomophagus</name>
    <dbReference type="NCBI Taxonomy" id="358040"/>
    <lineage>
        <taxon>Eukaryota</taxon>
        <taxon>Metazoa</taxon>
        <taxon>Ecdysozoa</taxon>
        <taxon>Nematoda</taxon>
        <taxon>Chromadorea</taxon>
        <taxon>Rhabditida</taxon>
        <taxon>Rhabditina</taxon>
        <taxon>Diplogasteromorpha</taxon>
        <taxon>Diplogasteroidea</taxon>
        <taxon>Neodiplogasteridae</taxon>
        <taxon>Pristionchus</taxon>
    </lineage>
</organism>
<dbReference type="Proteomes" id="UP001432027">
    <property type="component" value="Unassembled WGS sequence"/>
</dbReference>
<feature type="region of interest" description="Disordered" evidence="1">
    <location>
        <begin position="1"/>
        <end position="33"/>
    </location>
</feature>
<dbReference type="EMBL" id="BTSX01000003">
    <property type="protein sequence ID" value="GMS90282.1"/>
    <property type="molecule type" value="Genomic_DNA"/>
</dbReference>
<sequence>MKEPTEEPFEHFSLENKANSESLMKEPRISKRSDTELECPKCEFRTRCDNSMMIHLKLKHSSNTI</sequence>
<feature type="compositionally biased region" description="Basic and acidic residues" evidence="1">
    <location>
        <begin position="23"/>
        <end position="33"/>
    </location>
</feature>
<name>A0AAV5T3X8_9BILA</name>